<reference evidence="13 14" key="1">
    <citation type="submission" date="2016-10" db="EMBL/GenBank/DDBJ databases">
        <authorList>
            <person name="de Groot N.N."/>
        </authorList>
    </citation>
    <scope>NUCLEOTIDE SEQUENCE [LARGE SCALE GENOMIC DNA]</scope>
    <source>
        <strain evidence="13 14">DSM 22007</strain>
    </source>
</reference>
<dbReference type="GO" id="GO:0009693">
    <property type="term" value="P:ethylene biosynthetic process"/>
    <property type="evidence" value="ECO:0007669"/>
    <property type="project" value="UniProtKB-KW"/>
</dbReference>
<dbReference type="AlphaFoldDB" id="A0A1H9KSQ2"/>
<dbReference type="OrthoDB" id="21825at2"/>
<dbReference type="EMBL" id="FOEP01000020">
    <property type="protein sequence ID" value="SER02190.1"/>
    <property type="molecule type" value="Genomic_DNA"/>
</dbReference>
<comment type="catalytic activity">
    <reaction evidence="9">
        <text>2-oxoglutarate + O2 + 2 H(+) = ethene + 3 CO2 + H2O</text>
        <dbReference type="Rhea" id="RHEA:31523"/>
        <dbReference type="ChEBI" id="CHEBI:15377"/>
        <dbReference type="ChEBI" id="CHEBI:15378"/>
        <dbReference type="ChEBI" id="CHEBI:15379"/>
        <dbReference type="ChEBI" id="CHEBI:16526"/>
        <dbReference type="ChEBI" id="CHEBI:16810"/>
        <dbReference type="ChEBI" id="CHEBI:18153"/>
        <dbReference type="EC" id="1.13.12.19"/>
    </reaction>
</comment>
<dbReference type="PRINTS" id="PR00682">
    <property type="entry name" value="IPNSYNTHASE"/>
</dbReference>
<gene>
    <name evidence="13" type="ORF">SAMN04488092_12039</name>
</gene>
<evidence type="ECO:0000256" key="10">
    <source>
        <dbReference type="ARBA" id="ARBA00049359"/>
    </source>
</evidence>
<dbReference type="GO" id="GO:0046872">
    <property type="term" value="F:metal ion binding"/>
    <property type="evidence" value="ECO:0007669"/>
    <property type="project" value="UniProtKB-KW"/>
</dbReference>
<comment type="catalytic activity">
    <reaction evidence="10">
        <text>L-arginine + 2-oxoglutarate + O2 = guanidine + L-glutamate 5-semialdehyde + succinate + CO2</text>
        <dbReference type="Rhea" id="RHEA:31535"/>
        <dbReference type="ChEBI" id="CHEBI:15379"/>
        <dbReference type="ChEBI" id="CHEBI:16526"/>
        <dbReference type="ChEBI" id="CHEBI:16810"/>
        <dbReference type="ChEBI" id="CHEBI:30031"/>
        <dbReference type="ChEBI" id="CHEBI:30087"/>
        <dbReference type="ChEBI" id="CHEBI:32682"/>
        <dbReference type="ChEBI" id="CHEBI:58066"/>
        <dbReference type="EC" id="1.14.20.7"/>
    </reaction>
</comment>
<dbReference type="EC" id="1.13.12.19" evidence="4"/>
<keyword evidence="6" id="KW-0266">Ethylene biosynthesis</keyword>
<comment type="pathway">
    <text evidence="2">Alkene biosynthesis; ethylene biosynthesis via 2-oxoglutarate.</text>
</comment>
<evidence type="ECO:0000256" key="11">
    <source>
        <dbReference type="RuleBase" id="RU003682"/>
    </source>
</evidence>
<dbReference type="GO" id="GO:0102276">
    <property type="term" value="F:2-oxoglutarate oxygenase/decarboxylase (ethylene-forming) activity"/>
    <property type="evidence" value="ECO:0007669"/>
    <property type="project" value="UniProtKB-EC"/>
</dbReference>
<evidence type="ECO:0000256" key="2">
    <source>
        <dbReference type="ARBA" id="ARBA00004767"/>
    </source>
</evidence>
<dbReference type="InterPro" id="IPR027443">
    <property type="entry name" value="IPNS-like_sf"/>
</dbReference>
<keyword evidence="11" id="KW-0408">Iron</keyword>
<dbReference type="RefSeq" id="WP_090271299.1">
    <property type="nucleotide sequence ID" value="NZ_FOEP01000020.1"/>
</dbReference>
<dbReference type="InterPro" id="IPR044861">
    <property type="entry name" value="IPNS-like_FE2OG_OXY"/>
</dbReference>
<dbReference type="Gene3D" id="2.60.120.330">
    <property type="entry name" value="B-lactam Antibiotic, Isopenicillin N Synthase, Chain"/>
    <property type="match status" value="1"/>
</dbReference>
<evidence type="ECO:0000313" key="14">
    <source>
        <dbReference type="Proteomes" id="UP000198634"/>
    </source>
</evidence>
<comment type="cofactor">
    <cofactor evidence="1">
        <name>Fe(2+)</name>
        <dbReference type="ChEBI" id="CHEBI:29033"/>
    </cofactor>
</comment>
<evidence type="ECO:0000256" key="9">
    <source>
        <dbReference type="ARBA" id="ARBA00047725"/>
    </source>
</evidence>
<evidence type="ECO:0000256" key="8">
    <source>
        <dbReference type="ARBA" id="ARBA00031282"/>
    </source>
</evidence>
<comment type="similarity">
    <text evidence="11">Belongs to the iron/ascorbate-dependent oxidoreductase family.</text>
</comment>
<keyword evidence="11" id="KW-0479">Metal-binding</keyword>
<feature type="domain" description="Fe2OG dioxygenase" evidence="12">
    <location>
        <begin position="164"/>
        <end position="266"/>
    </location>
</feature>
<accession>A0A1H9KSQ2</accession>
<evidence type="ECO:0000256" key="1">
    <source>
        <dbReference type="ARBA" id="ARBA00001954"/>
    </source>
</evidence>
<evidence type="ECO:0000256" key="4">
    <source>
        <dbReference type="ARBA" id="ARBA00012531"/>
    </source>
</evidence>
<dbReference type="PANTHER" id="PTHR47990">
    <property type="entry name" value="2-OXOGLUTARATE (2OG) AND FE(II)-DEPENDENT OXYGENASE SUPERFAMILY PROTEIN-RELATED"/>
    <property type="match status" value="1"/>
</dbReference>
<dbReference type="Pfam" id="PF14226">
    <property type="entry name" value="DIOX_N"/>
    <property type="match status" value="1"/>
</dbReference>
<sequence>MIPSIDAAALQAGDPATLRQMRHGAQEVGFLTVHNTAISAQEVVDVIEAYRGFFRLPQAQKQAVDMARTGANRGWGAALAEQVDPDANPDFKQVFDCGFELPPGDPLARLGVYAPNLWPEGQAEFRQVVQDYYAKALGVAMGLLRGIAAAMGEDRSYFDDKFSRPMALLRGNYYPQRPDWAGEKDFGIAAHTDYGCLTLLATDGTPGLEVLTREGTWLPVAAEPGTFIINFGEMLEMWTQGRVVATSHRVKGSAAERISVPLFFNPNHDANVAPMGSGKVILAGEHLSRRFEETYVHLKAGSRAGA</sequence>
<dbReference type="InterPro" id="IPR026992">
    <property type="entry name" value="DIOX_N"/>
</dbReference>
<protein>
    <recommendedName>
        <fullName evidence="5">2-oxoglutarate-dependent ethylene/succinate-forming enzyme</fullName>
        <ecNumber evidence="4">1.13.12.19</ecNumber>
        <ecNumber evidence="3">1.14.20.7</ecNumber>
    </recommendedName>
    <alternativeName>
        <fullName evidence="7">2-oxoglutarate dioxygenase (ethylene-forming)</fullName>
    </alternativeName>
    <alternativeName>
        <fullName evidence="8">2-oxoglutarate/L-arginine monooxygenase/decarboxylase (succinate-forming)</fullName>
    </alternativeName>
</protein>
<dbReference type="STRING" id="657014.SAMN04488092_12039"/>
<organism evidence="13 14">
    <name type="scientific">Thalassovita taeanensis</name>
    <dbReference type="NCBI Taxonomy" id="657014"/>
    <lineage>
        <taxon>Bacteria</taxon>
        <taxon>Pseudomonadati</taxon>
        <taxon>Pseudomonadota</taxon>
        <taxon>Alphaproteobacteria</taxon>
        <taxon>Rhodobacterales</taxon>
        <taxon>Roseobacteraceae</taxon>
        <taxon>Thalassovita</taxon>
    </lineage>
</organism>
<evidence type="ECO:0000259" key="12">
    <source>
        <dbReference type="PROSITE" id="PS51471"/>
    </source>
</evidence>
<dbReference type="EC" id="1.14.20.7" evidence="3"/>
<evidence type="ECO:0000313" key="13">
    <source>
        <dbReference type="EMBL" id="SER02190.1"/>
    </source>
</evidence>
<evidence type="ECO:0000256" key="6">
    <source>
        <dbReference type="ARBA" id="ARBA00022666"/>
    </source>
</evidence>
<dbReference type="PROSITE" id="PS51471">
    <property type="entry name" value="FE2OG_OXY"/>
    <property type="match status" value="1"/>
</dbReference>
<keyword evidence="11" id="KW-0560">Oxidoreductase</keyword>
<dbReference type="InterPro" id="IPR005123">
    <property type="entry name" value="Oxoglu/Fe-dep_dioxygenase_dom"/>
</dbReference>
<evidence type="ECO:0000256" key="3">
    <source>
        <dbReference type="ARBA" id="ARBA00012293"/>
    </source>
</evidence>
<dbReference type="InterPro" id="IPR050231">
    <property type="entry name" value="Iron_ascorbate_oxido_reductase"/>
</dbReference>
<evidence type="ECO:0000256" key="7">
    <source>
        <dbReference type="ARBA" id="ARBA00031011"/>
    </source>
</evidence>
<name>A0A1H9KSQ2_9RHOB</name>
<dbReference type="Proteomes" id="UP000198634">
    <property type="component" value="Unassembled WGS sequence"/>
</dbReference>
<keyword evidence="14" id="KW-1185">Reference proteome</keyword>
<evidence type="ECO:0000256" key="5">
    <source>
        <dbReference type="ARBA" id="ARBA00019045"/>
    </source>
</evidence>
<dbReference type="Pfam" id="PF03171">
    <property type="entry name" value="2OG-FeII_Oxy"/>
    <property type="match status" value="1"/>
</dbReference>
<dbReference type="SUPFAM" id="SSF51197">
    <property type="entry name" value="Clavaminate synthase-like"/>
    <property type="match status" value="1"/>
</dbReference>
<proteinExistence type="inferred from homology"/>